<reference evidence="12" key="1">
    <citation type="submission" date="2025-08" db="UniProtKB">
        <authorList>
            <consortium name="Ensembl"/>
        </authorList>
    </citation>
    <scope>IDENTIFICATION</scope>
</reference>
<keyword evidence="8 11" id="KW-0472">Membrane</keyword>
<keyword evidence="13" id="KW-1185">Reference proteome</keyword>
<name>A0A8C4R239_EPTBU</name>
<dbReference type="PANTHER" id="PTHR13131">
    <property type="entry name" value="CYSTINOSIN"/>
    <property type="match status" value="1"/>
</dbReference>
<dbReference type="Pfam" id="PF04193">
    <property type="entry name" value="PQ-loop"/>
    <property type="match status" value="2"/>
</dbReference>
<comment type="catalytic activity">
    <reaction evidence="10">
        <text>L-cystine(out) + H(+)(out) = L-cystine(in) + H(+)(in)</text>
        <dbReference type="Rhea" id="RHEA:66172"/>
        <dbReference type="ChEBI" id="CHEBI:15378"/>
        <dbReference type="ChEBI" id="CHEBI:35491"/>
    </reaction>
    <physiologicalReaction direction="left-to-right" evidence="10">
        <dbReference type="Rhea" id="RHEA:66173"/>
    </physiologicalReaction>
</comment>
<keyword evidence="7 11" id="KW-1133">Transmembrane helix</keyword>
<evidence type="ECO:0000313" key="12">
    <source>
        <dbReference type="Ensembl" id="ENSEBUP00000023767.1"/>
    </source>
</evidence>
<feature type="transmembrane region" description="Helical" evidence="11">
    <location>
        <begin position="422"/>
        <end position="446"/>
    </location>
</feature>
<feature type="transmembrane region" description="Helical" evidence="11">
    <location>
        <begin position="34"/>
        <end position="57"/>
    </location>
</feature>
<evidence type="ECO:0000256" key="9">
    <source>
        <dbReference type="ARBA" id="ARBA00023228"/>
    </source>
</evidence>
<feature type="transmembrane region" description="Helical" evidence="11">
    <location>
        <begin position="363"/>
        <end position="384"/>
    </location>
</feature>
<dbReference type="InterPro" id="IPR005282">
    <property type="entry name" value="LC_transporter"/>
</dbReference>
<feature type="transmembrane region" description="Helical" evidence="11">
    <location>
        <begin position="250"/>
        <end position="271"/>
    </location>
</feature>
<dbReference type="SMART" id="SM00679">
    <property type="entry name" value="CTNS"/>
    <property type="match status" value="2"/>
</dbReference>
<comment type="subcellular location">
    <subcellularLocation>
        <location evidence="1">Lysosome membrane</location>
        <topology evidence="1">Multi-pass membrane protein</topology>
    </subcellularLocation>
</comment>
<evidence type="ECO:0000256" key="3">
    <source>
        <dbReference type="ARBA" id="ARBA00022448"/>
    </source>
</evidence>
<evidence type="ECO:0000256" key="6">
    <source>
        <dbReference type="ARBA" id="ARBA00022847"/>
    </source>
</evidence>
<dbReference type="InterPro" id="IPR006603">
    <property type="entry name" value="PQ-loop_rpt"/>
</dbReference>
<dbReference type="GO" id="GO:0015184">
    <property type="term" value="F:L-cystine transmembrane transporter activity"/>
    <property type="evidence" value="ECO:0007669"/>
    <property type="project" value="TreeGrafter"/>
</dbReference>
<evidence type="ECO:0000256" key="8">
    <source>
        <dbReference type="ARBA" id="ARBA00023136"/>
    </source>
</evidence>
<feature type="transmembrane region" description="Helical" evidence="11">
    <location>
        <begin position="390"/>
        <end position="410"/>
    </location>
</feature>
<sequence length="512" mass="58379">MYLVALFSTKVFVHDPSISPSCIVVFWSCFNYLFFWWSVFYTSFFTCYIRSSCLLFVSFMTSLKTNKFPLWNDFLILLHCQVGRSKQLFSCECTSVLRMRFHTFCQIQIQSPSKLQALLVEPKMLPLHLLSLLIALGLNSSIADDGAVKVVAPSQVIVAINSSVNVTLSTSGPLAKKAIILFNVTSSTYNGTLLRLPDKVEILPGPAPIITFQVVGVKVGQLHIHLVSNSQELISVSDVVIRFHVIHSNALYYVNQAIGWIYFIAWSISFYPQLIENFWRKSVVGLNFDFLMLNLTGFLAYSCYNAGMYWITAVQVEYNKHFPDGVNPVNVNDVVFSLHALVLTIAIIIQCCCLERGQQRTSWLGRIITLALWALVLIFLPITIANFITWFDYLTFFSWIKLVVTIIKYIPQAYMNYRRQSTVGWSIGNVLLDFTGGLFSLLQMFLQSFNNDEWNLIFGDFAKFGLGLISILFDILFFVQHYCLYRQMGYMQLPSTKEQDKPARQSSESSLT</sequence>
<dbReference type="FunFam" id="1.20.1280.290:FF:000016">
    <property type="entry name" value="Cystinosin homolog"/>
    <property type="match status" value="1"/>
</dbReference>
<reference evidence="12" key="2">
    <citation type="submission" date="2025-09" db="UniProtKB">
        <authorList>
            <consortium name="Ensembl"/>
        </authorList>
    </citation>
    <scope>IDENTIFICATION</scope>
</reference>
<dbReference type="GO" id="GO:0005765">
    <property type="term" value="C:lysosomal membrane"/>
    <property type="evidence" value="ECO:0007669"/>
    <property type="project" value="UniProtKB-SubCell"/>
</dbReference>
<keyword evidence="5" id="KW-0677">Repeat</keyword>
<keyword evidence="9" id="KW-0458">Lysosome</keyword>
<dbReference type="PANTHER" id="PTHR13131:SF5">
    <property type="entry name" value="CYSTINOSIN"/>
    <property type="match status" value="1"/>
</dbReference>
<protein>
    <submittedName>
        <fullName evidence="12">Cystinosin, lysosomal cystine transporter</fullName>
    </submittedName>
</protein>
<evidence type="ECO:0000256" key="7">
    <source>
        <dbReference type="ARBA" id="ARBA00022989"/>
    </source>
</evidence>
<dbReference type="GeneTree" id="ENSGT00390000005338"/>
<dbReference type="Gene3D" id="1.20.1280.290">
    <property type="match status" value="2"/>
</dbReference>
<keyword evidence="3" id="KW-0813">Transport</keyword>
<comment type="similarity">
    <text evidence="2">Belongs to the cystinosin family.</text>
</comment>
<evidence type="ECO:0000256" key="5">
    <source>
        <dbReference type="ARBA" id="ARBA00022737"/>
    </source>
</evidence>
<dbReference type="NCBIfam" id="TIGR00951">
    <property type="entry name" value="2A43"/>
    <property type="match status" value="1"/>
</dbReference>
<evidence type="ECO:0000256" key="11">
    <source>
        <dbReference type="SAM" id="Phobius"/>
    </source>
</evidence>
<accession>A0A8C4R239</accession>
<evidence type="ECO:0000256" key="10">
    <source>
        <dbReference type="ARBA" id="ARBA00048473"/>
    </source>
</evidence>
<dbReference type="Ensembl" id="ENSEBUT00000024343.1">
    <property type="protein sequence ID" value="ENSEBUP00000023767.1"/>
    <property type="gene ID" value="ENSEBUG00000014596.1"/>
</dbReference>
<proteinExistence type="inferred from homology"/>
<evidence type="ECO:0000256" key="2">
    <source>
        <dbReference type="ARBA" id="ARBA00006855"/>
    </source>
</evidence>
<keyword evidence="4 11" id="KW-0812">Transmembrane</keyword>
<evidence type="ECO:0000256" key="4">
    <source>
        <dbReference type="ARBA" id="ARBA00022692"/>
    </source>
</evidence>
<dbReference type="Proteomes" id="UP000694388">
    <property type="component" value="Unplaced"/>
</dbReference>
<keyword evidence="6" id="KW-0769">Symport</keyword>
<organism evidence="12 13">
    <name type="scientific">Eptatretus burgeri</name>
    <name type="common">Inshore hagfish</name>
    <dbReference type="NCBI Taxonomy" id="7764"/>
    <lineage>
        <taxon>Eukaryota</taxon>
        <taxon>Metazoa</taxon>
        <taxon>Chordata</taxon>
        <taxon>Craniata</taxon>
        <taxon>Vertebrata</taxon>
        <taxon>Cyclostomata</taxon>
        <taxon>Myxini</taxon>
        <taxon>Myxiniformes</taxon>
        <taxon>Myxinidae</taxon>
        <taxon>Eptatretinae</taxon>
        <taxon>Eptatretus</taxon>
    </lineage>
</organism>
<dbReference type="AlphaFoldDB" id="A0A8C4R239"/>
<evidence type="ECO:0000256" key="1">
    <source>
        <dbReference type="ARBA" id="ARBA00004155"/>
    </source>
</evidence>
<dbReference type="GO" id="GO:0015293">
    <property type="term" value="F:symporter activity"/>
    <property type="evidence" value="ECO:0007669"/>
    <property type="project" value="UniProtKB-KW"/>
</dbReference>
<evidence type="ECO:0000313" key="13">
    <source>
        <dbReference type="Proteomes" id="UP000694388"/>
    </source>
</evidence>
<feature type="transmembrane region" description="Helical" evidence="11">
    <location>
        <begin position="291"/>
        <end position="314"/>
    </location>
</feature>
<feature type="transmembrane region" description="Helical" evidence="11">
    <location>
        <begin position="466"/>
        <end position="485"/>
    </location>
</feature>